<dbReference type="GO" id="GO:0046677">
    <property type="term" value="P:response to antibiotic"/>
    <property type="evidence" value="ECO:0007669"/>
    <property type="project" value="TreeGrafter"/>
</dbReference>
<dbReference type="GO" id="GO:0005886">
    <property type="term" value="C:plasma membrane"/>
    <property type="evidence" value="ECO:0007669"/>
    <property type="project" value="TreeGrafter"/>
</dbReference>
<evidence type="ECO:0000256" key="2">
    <source>
        <dbReference type="ARBA" id="ARBA00009477"/>
    </source>
</evidence>
<dbReference type="PANTHER" id="PTHR30158:SF10">
    <property type="entry name" value="CATION EFFLUX PUMP"/>
    <property type="match status" value="1"/>
</dbReference>
<feature type="domain" description="Multidrug resistance protein MdtA-like alpha-helical hairpin" evidence="3">
    <location>
        <begin position="125"/>
        <end position="193"/>
    </location>
</feature>
<dbReference type="AlphaFoldDB" id="Q2W645"/>
<organism evidence="7 8">
    <name type="scientific">Paramagnetospirillum magneticum (strain ATCC 700264 / AMB-1)</name>
    <name type="common">Magnetospirillum magneticum</name>
    <dbReference type="NCBI Taxonomy" id="342108"/>
    <lineage>
        <taxon>Bacteria</taxon>
        <taxon>Pseudomonadati</taxon>
        <taxon>Pseudomonadota</taxon>
        <taxon>Alphaproteobacteria</taxon>
        <taxon>Rhodospirillales</taxon>
        <taxon>Magnetospirillaceae</taxon>
        <taxon>Paramagnetospirillum</taxon>
    </lineage>
</organism>
<proteinExistence type="inferred from homology"/>
<dbReference type="RefSeq" id="WP_011384281.1">
    <property type="nucleotide sequence ID" value="NC_007626.1"/>
</dbReference>
<evidence type="ECO:0000313" key="8">
    <source>
        <dbReference type="Proteomes" id="UP000007058"/>
    </source>
</evidence>
<comment type="subcellular location">
    <subcellularLocation>
        <location evidence="1">Cell envelope</location>
    </subcellularLocation>
</comment>
<evidence type="ECO:0000313" key="7">
    <source>
        <dbReference type="EMBL" id="BAE50680.1"/>
    </source>
</evidence>
<sequence>MTASPRFAKAPIFSKGPVFSKGRALLLATVALAALGGGAVLLRGAPGQPAQAAAAQAAPVTVQTMALRNVQVWSSFSGRMRAVDFAEIRPEVSGRLTQVRINDGQTVKAGDVLFVIDPAPFEAALAKAEANLATARTNAVFARTELDRAVNLIKTEAIAQRLYDERANADKVSHSAVLAAEAELKQAHINLDHAYVKAPIAGRVSRAEITLGNVVQAGPGAPLLTSIVSNDGIYADFEVDEQTYMKGIRTQDGSRDKERRIPVQITVRGDEAHPYLGTIQSFDNRIDTASGTIRARARFDNGDGALMPGMFVSVKVASGGDEPALLVQERAIGSDQSKKFVYVVGDDGKVAYREVGLGPQVDGSRIVLAGLKAGEKVIVDGLQHVRPNMAVTVQEASLGTLRHDIAAN</sequence>
<dbReference type="OrthoDB" id="9816569at2"/>
<keyword evidence="8" id="KW-1185">Reference proteome</keyword>
<dbReference type="Gene3D" id="2.40.30.170">
    <property type="match status" value="1"/>
</dbReference>
<evidence type="ECO:0000256" key="1">
    <source>
        <dbReference type="ARBA" id="ARBA00004196"/>
    </source>
</evidence>
<dbReference type="GO" id="GO:0022857">
    <property type="term" value="F:transmembrane transporter activity"/>
    <property type="evidence" value="ECO:0007669"/>
    <property type="project" value="InterPro"/>
</dbReference>
<dbReference type="Gene3D" id="1.10.287.470">
    <property type="entry name" value="Helix hairpin bin"/>
    <property type="match status" value="1"/>
</dbReference>
<dbReference type="InterPro" id="IPR058627">
    <property type="entry name" value="MdtA-like_C"/>
</dbReference>
<protein>
    <submittedName>
        <fullName evidence="7">Membrane-fusion protein</fullName>
    </submittedName>
</protein>
<dbReference type="PANTHER" id="PTHR30158">
    <property type="entry name" value="ACRA/E-RELATED COMPONENT OF DRUG EFFLUX TRANSPORTER"/>
    <property type="match status" value="1"/>
</dbReference>
<dbReference type="NCBIfam" id="TIGR01730">
    <property type="entry name" value="RND_mfp"/>
    <property type="match status" value="1"/>
</dbReference>
<feature type="domain" description="Multidrug resistance protein MdtA-like beta-barrel" evidence="5">
    <location>
        <begin position="233"/>
        <end position="317"/>
    </location>
</feature>
<evidence type="ECO:0000259" key="6">
    <source>
        <dbReference type="Pfam" id="PF25967"/>
    </source>
</evidence>
<dbReference type="Pfam" id="PF25917">
    <property type="entry name" value="BSH_RND"/>
    <property type="match status" value="1"/>
</dbReference>
<accession>Q2W645</accession>
<evidence type="ECO:0000259" key="5">
    <source>
        <dbReference type="Pfam" id="PF25944"/>
    </source>
</evidence>
<reference evidence="7 8" key="1">
    <citation type="journal article" date="2005" name="DNA Res.">
        <title>Complete genome sequence of the facultative anaerobic magnetotactic bacterium Magnetospirillum sp. strain AMB-1.</title>
        <authorList>
            <person name="Matsunaga T."/>
            <person name="Okamura Y."/>
            <person name="Fukuda Y."/>
            <person name="Wahyudi A.T."/>
            <person name="Murase Y."/>
            <person name="Takeyama H."/>
        </authorList>
    </citation>
    <scope>NUCLEOTIDE SEQUENCE [LARGE SCALE GENOMIC DNA]</scope>
    <source>
        <strain evidence="8">ATCC 700264 / AMB-1</strain>
    </source>
</reference>
<dbReference type="STRING" id="342108.amb1876"/>
<comment type="similarity">
    <text evidence="2">Belongs to the membrane fusion protein (MFP) (TC 8.A.1) family.</text>
</comment>
<dbReference type="Gene3D" id="2.40.50.100">
    <property type="match status" value="1"/>
</dbReference>
<feature type="domain" description="Multidrug resistance protein MdtA-like C-terminal permuted SH3" evidence="6">
    <location>
        <begin position="324"/>
        <end position="383"/>
    </location>
</feature>
<dbReference type="EMBL" id="AP007255">
    <property type="protein sequence ID" value="BAE50680.1"/>
    <property type="molecule type" value="Genomic_DNA"/>
</dbReference>
<dbReference type="InterPro" id="IPR058624">
    <property type="entry name" value="MdtA-like_HH"/>
</dbReference>
<dbReference type="FunFam" id="2.40.420.20:FF:000001">
    <property type="entry name" value="Efflux RND transporter periplasmic adaptor subunit"/>
    <property type="match status" value="1"/>
</dbReference>
<feature type="domain" description="Multidrug resistance protein MdtA-like barrel-sandwich hybrid" evidence="4">
    <location>
        <begin position="86"/>
        <end position="225"/>
    </location>
</feature>
<dbReference type="InterPro" id="IPR058626">
    <property type="entry name" value="MdtA-like_b-barrel"/>
</dbReference>
<dbReference type="Pfam" id="PF25944">
    <property type="entry name" value="Beta-barrel_RND"/>
    <property type="match status" value="1"/>
</dbReference>
<dbReference type="HOGENOM" id="CLU_018816_2_1_5"/>
<dbReference type="Proteomes" id="UP000007058">
    <property type="component" value="Chromosome"/>
</dbReference>
<dbReference type="KEGG" id="mag:amb1876"/>
<dbReference type="Pfam" id="PF25876">
    <property type="entry name" value="HH_MFP_RND"/>
    <property type="match status" value="1"/>
</dbReference>
<dbReference type="Gene3D" id="2.40.420.20">
    <property type="match status" value="1"/>
</dbReference>
<dbReference type="SUPFAM" id="SSF111369">
    <property type="entry name" value="HlyD-like secretion proteins"/>
    <property type="match status" value="1"/>
</dbReference>
<gene>
    <name evidence="7" type="ordered locus">amb1876</name>
</gene>
<evidence type="ECO:0000259" key="3">
    <source>
        <dbReference type="Pfam" id="PF25876"/>
    </source>
</evidence>
<evidence type="ECO:0000259" key="4">
    <source>
        <dbReference type="Pfam" id="PF25917"/>
    </source>
</evidence>
<dbReference type="InterPro" id="IPR006143">
    <property type="entry name" value="RND_pump_MFP"/>
</dbReference>
<dbReference type="GO" id="GO:0030313">
    <property type="term" value="C:cell envelope"/>
    <property type="evidence" value="ECO:0007669"/>
    <property type="project" value="UniProtKB-SubCell"/>
</dbReference>
<name>Q2W645_PARM1</name>
<dbReference type="Pfam" id="PF25967">
    <property type="entry name" value="RND-MFP_C"/>
    <property type="match status" value="1"/>
</dbReference>
<dbReference type="InterPro" id="IPR058625">
    <property type="entry name" value="MdtA-like_BSH"/>
</dbReference>